<accession>A0A834RCP3</accession>
<dbReference type="PANTHER" id="PTHR19229">
    <property type="entry name" value="ATP-BINDING CASSETTE TRANSPORTER SUBFAMILY A ABCA"/>
    <property type="match status" value="1"/>
</dbReference>
<dbReference type="Pfam" id="PF00005">
    <property type="entry name" value="ABC_tran"/>
    <property type="match status" value="2"/>
</dbReference>
<feature type="transmembrane region" description="Helical" evidence="10">
    <location>
        <begin position="1262"/>
        <end position="1284"/>
    </location>
</feature>
<evidence type="ECO:0000256" key="1">
    <source>
        <dbReference type="ARBA" id="ARBA00004141"/>
    </source>
</evidence>
<dbReference type="Gene3D" id="3.40.50.300">
    <property type="entry name" value="P-loop containing nucleotide triphosphate hydrolases"/>
    <property type="match status" value="2"/>
</dbReference>
<dbReference type="EMBL" id="WVUK01000056">
    <property type="protein sequence ID" value="KAF7493267.1"/>
    <property type="molecule type" value="Genomic_DNA"/>
</dbReference>
<dbReference type="GO" id="GO:0016020">
    <property type="term" value="C:membrane"/>
    <property type="evidence" value="ECO:0007669"/>
    <property type="project" value="UniProtKB-SubCell"/>
</dbReference>
<dbReference type="GO" id="GO:0140359">
    <property type="term" value="F:ABC-type transporter activity"/>
    <property type="evidence" value="ECO:0007669"/>
    <property type="project" value="InterPro"/>
</dbReference>
<evidence type="ECO:0000313" key="12">
    <source>
        <dbReference type="EMBL" id="KAF7493267.1"/>
    </source>
</evidence>
<feature type="domain" description="ABC transporter" evidence="11">
    <location>
        <begin position="568"/>
        <end position="799"/>
    </location>
</feature>
<dbReference type="GO" id="GO:0016887">
    <property type="term" value="F:ATP hydrolysis activity"/>
    <property type="evidence" value="ECO:0007669"/>
    <property type="project" value="InterPro"/>
</dbReference>
<feature type="transmembrane region" description="Helical" evidence="10">
    <location>
        <begin position="1159"/>
        <end position="1185"/>
    </location>
</feature>
<organism evidence="12">
    <name type="scientific">Sarcoptes scabiei</name>
    <name type="common">Itch mite</name>
    <name type="synonym">Acarus scabiei</name>
    <dbReference type="NCBI Taxonomy" id="52283"/>
    <lineage>
        <taxon>Eukaryota</taxon>
        <taxon>Metazoa</taxon>
        <taxon>Ecdysozoa</taxon>
        <taxon>Arthropoda</taxon>
        <taxon>Chelicerata</taxon>
        <taxon>Arachnida</taxon>
        <taxon>Acari</taxon>
        <taxon>Acariformes</taxon>
        <taxon>Sarcoptiformes</taxon>
        <taxon>Astigmata</taxon>
        <taxon>Psoroptidia</taxon>
        <taxon>Sarcoptoidea</taxon>
        <taxon>Sarcoptidae</taxon>
        <taxon>Sarcoptinae</taxon>
        <taxon>Sarcoptes</taxon>
    </lineage>
</organism>
<dbReference type="PROSITE" id="PS50893">
    <property type="entry name" value="ABC_TRANSPORTER_2"/>
    <property type="match status" value="2"/>
</dbReference>
<reference evidence="13" key="3">
    <citation type="submission" date="2022-06" db="UniProtKB">
        <authorList>
            <consortium name="EnsemblMetazoa"/>
        </authorList>
    </citation>
    <scope>IDENTIFICATION</scope>
</reference>
<evidence type="ECO:0000256" key="3">
    <source>
        <dbReference type="ARBA" id="ARBA00022692"/>
    </source>
</evidence>
<comment type="subcellular location">
    <subcellularLocation>
        <location evidence="1">Membrane</location>
        <topology evidence="1">Multi-pass membrane protein</topology>
    </subcellularLocation>
</comment>
<feature type="transmembrane region" description="Helical" evidence="10">
    <location>
        <begin position="293"/>
        <end position="314"/>
    </location>
</feature>
<feature type="transmembrane region" description="Helical" evidence="10">
    <location>
        <begin position="1197"/>
        <end position="1215"/>
    </location>
</feature>
<dbReference type="SUPFAM" id="SSF52540">
    <property type="entry name" value="P-loop containing nucleoside triphosphate hydrolases"/>
    <property type="match status" value="2"/>
</dbReference>
<reference evidence="14" key="1">
    <citation type="journal article" date="2020" name="PLoS Negl. Trop. Dis.">
        <title>High-quality nuclear genome for Sarcoptes scabiei-A critical resource for a neglected parasite.</title>
        <authorList>
            <person name="Korhonen P.K."/>
            <person name="Gasser R.B."/>
            <person name="Ma G."/>
            <person name="Wang T."/>
            <person name="Stroehlein A.J."/>
            <person name="Young N.D."/>
            <person name="Ang C.S."/>
            <person name="Fernando D.D."/>
            <person name="Lu H.C."/>
            <person name="Taylor S."/>
            <person name="Reynolds S.L."/>
            <person name="Mofiz E."/>
            <person name="Najaraj S.H."/>
            <person name="Gowda H."/>
            <person name="Madugundu A."/>
            <person name="Renuse S."/>
            <person name="Holt D."/>
            <person name="Pandey A."/>
            <person name="Papenfuss A.T."/>
            <person name="Fischer K."/>
        </authorList>
    </citation>
    <scope>NUCLEOTIDE SEQUENCE [LARGE SCALE GENOMIC DNA]</scope>
</reference>
<dbReference type="Pfam" id="PF23321">
    <property type="entry name" value="R1_ABCA1"/>
    <property type="match status" value="1"/>
</dbReference>
<evidence type="ECO:0000313" key="14">
    <source>
        <dbReference type="Proteomes" id="UP000070412"/>
    </source>
</evidence>
<keyword evidence="4" id="KW-0677">Repeat</keyword>
<dbReference type="InterPro" id="IPR017871">
    <property type="entry name" value="ABC_transporter-like_CS"/>
</dbReference>
<evidence type="ECO:0000256" key="2">
    <source>
        <dbReference type="ARBA" id="ARBA00022448"/>
    </source>
</evidence>
<dbReference type="OrthoDB" id="6512918at2759"/>
<name>A0A834RCP3_SARSC</name>
<proteinExistence type="predicted"/>
<feature type="transmembrane region" description="Helical" evidence="10">
    <location>
        <begin position="1349"/>
        <end position="1370"/>
    </location>
</feature>
<feature type="transmembrane region" description="Helical" evidence="10">
    <location>
        <begin position="439"/>
        <end position="462"/>
    </location>
</feature>
<dbReference type="PROSITE" id="PS00211">
    <property type="entry name" value="ABC_TRANSPORTER_1"/>
    <property type="match status" value="1"/>
</dbReference>
<evidence type="ECO:0000256" key="8">
    <source>
        <dbReference type="ARBA" id="ARBA00023136"/>
    </source>
</evidence>
<dbReference type="Proteomes" id="UP000070412">
    <property type="component" value="Unassembled WGS sequence"/>
</dbReference>
<dbReference type="PANTHER" id="PTHR19229:SF250">
    <property type="entry name" value="ABC TRANSPORTER DOMAIN-CONTAINING PROTEIN-RELATED"/>
    <property type="match status" value="1"/>
</dbReference>
<feature type="domain" description="ABC transporter" evidence="11">
    <location>
        <begin position="1434"/>
        <end position="1664"/>
    </location>
</feature>
<dbReference type="SMART" id="SM00382">
    <property type="entry name" value="AAA"/>
    <property type="match status" value="2"/>
</dbReference>
<dbReference type="CDD" id="cd03263">
    <property type="entry name" value="ABC_subfamily_A"/>
    <property type="match status" value="2"/>
</dbReference>
<dbReference type="InterPro" id="IPR013525">
    <property type="entry name" value="ABC2_TM"/>
</dbReference>
<evidence type="ECO:0000313" key="13">
    <source>
        <dbReference type="EnsemblMetazoa" id="KAF7493267.1"/>
    </source>
</evidence>
<dbReference type="InterPro" id="IPR056264">
    <property type="entry name" value="R2_ABCA1-4-like"/>
</dbReference>
<feature type="transmembrane region" description="Helical" evidence="10">
    <location>
        <begin position="413"/>
        <end position="433"/>
    </location>
</feature>
<dbReference type="EnsemblMetazoa" id="SSS_8515s_mrna">
    <property type="protein sequence ID" value="KAF7493267.1"/>
    <property type="gene ID" value="SSS_8515"/>
</dbReference>
<dbReference type="InterPro" id="IPR003439">
    <property type="entry name" value="ABC_transporter-like_ATP-bd"/>
</dbReference>
<feature type="transmembrane region" description="Helical" evidence="10">
    <location>
        <begin position="343"/>
        <end position="370"/>
    </location>
</feature>
<evidence type="ECO:0000256" key="4">
    <source>
        <dbReference type="ARBA" id="ARBA00022737"/>
    </source>
</evidence>
<evidence type="ECO:0000256" key="6">
    <source>
        <dbReference type="ARBA" id="ARBA00022840"/>
    </source>
</evidence>
<dbReference type="Pfam" id="PF12698">
    <property type="entry name" value="ABC2_membrane_3"/>
    <property type="match status" value="2"/>
</dbReference>
<dbReference type="InterPro" id="IPR026082">
    <property type="entry name" value="ABCA"/>
</dbReference>
<feature type="transmembrane region" description="Helical" evidence="10">
    <location>
        <begin position="76"/>
        <end position="96"/>
    </location>
</feature>
<feature type="transmembrane region" description="Helical" evidence="10">
    <location>
        <begin position="1227"/>
        <end position="1250"/>
    </location>
</feature>
<gene>
    <name evidence="12" type="ORF">SSS_8515</name>
</gene>
<keyword evidence="3 10" id="KW-0812">Transmembrane</keyword>
<feature type="region of interest" description="Disordered" evidence="9">
    <location>
        <begin position="19"/>
        <end position="39"/>
    </location>
</feature>
<keyword evidence="6 12" id="KW-0067">ATP-binding</keyword>
<reference evidence="12" key="2">
    <citation type="submission" date="2020-01" db="EMBL/GenBank/DDBJ databases">
        <authorList>
            <person name="Korhonen P.K.K."/>
            <person name="Guangxu M.G."/>
            <person name="Wang T.W."/>
            <person name="Stroehlein A.J.S."/>
            <person name="Young N.D."/>
            <person name="Ang C.-S.A."/>
            <person name="Fernando D.W.F."/>
            <person name="Lu H.L."/>
            <person name="Taylor S.T."/>
            <person name="Ehtesham M.E.M."/>
            <person name="Najaraj S.H.N."/>
            <person name="Harsha G.H.G."/>
            <person name="Madugundu A.M."/>
            <person name="Renuse S.R."/>
            <person name="Holt D.H."/>
            <person name="Pandey A.P."/>
            <person name="Papenfuss A.P."/>
            <person name="Gasser R.B.G."/>
            <person name="Fischer K.F."/>
        </authorList>
    </citation>
    <scope>NUCLEOTIDE SEQUENCE</scope>
    <source>
        <strain evidence="12">SSS_KF_BRIS2020</strain>
    </source>
</reference>
<keyword evidence="2" id="KW-0813">Transport</keyword>
<dbReference type="InterPro" id="IPR003593">
    <property type="entry name" value="AAA+_ATPase"/>
</dbReference>
<keyword evidence="14" id="KW-1185">Reference proteome</keyword>
<dbReference type="InterPro" id="IPR027417">
    <property type="entry name" value="P-loop_NTPase"/>
</dbReference>
<keyword evidence="8 10" id="KW-0472">Membrane</keyword>
<protein>
    <submittedName>
        <fullName evidence="12">ATP-binding cassette sub-family A member 3</fullName>
    </submittedName>
</protein>
<feature type="compositionally biased region" description="Low complexity" evidence="9">
    <location>
        <begin position="23"/>
        <end position="39"/>
    </location>
</feature>
<evidence type="ECO:0000259" key="11">
    <source>
        <dbReference type="PROSITE" id="PS50893"/>
    </source>
</evidence>
<feature type="transmembrane region" description="Helical" evidence="10">
    <location>
        <begin position="1118"/>
        <end position="1139"/>
    </location>
</feature>
<dbReference type="GO" id="GO:0005524">
    <property type="term" value="F:ATP binding"/>
    <property type="evidence" value="ECO:0007669"/>
    <property type="project" value="UniProtKB-KW"/>
</dbReference>
<evidence type="ECO:0000256" key="5">
    <source>
        <dbReference type="ARBA" id="ARBA00022741"/>
    </source>
</evidence>
<keyword evidence="7 10" id="KW-1133">Transmembrane helix</keyword>
<feature type="transmembrane region" description="Helical" evidence="10">
    <location>
        <begin position="489"/>
        <end position="510"/>
    </location>
</feature>
<feature type="transmembrane region" description="Helical" evidence="10">
    <location>
        <begin position="932"/>
        <end position="956"/>
    </location>
</feature>
<dbReference type="GO" id="GO:0005319">
    <property type="term" value="F:lipid transporter activity"/>
    <property type="evidence" value="ECO:0007669"/>
    <property type="project" value="TreeGrafter"/>
</dbReference>
<dbReference type="FunFam" id="3.40.50.300:FF:000298">
    <property type="entry name" value="ATP-binding cassette sub-family A member 12"/>
    <property type="match status" value="1"/>
</dbReference>
<evidence type="ECO:0000256" key="9">
    <source>
        <dbReference type="SAM" id="MobiDB-lite"/>
    </source>
</evidence>
<evidence type="ECO:0000256" key="10">
    <source>
        <dbReference type="SAM" id="Phobius"/>
    </source>
</evidence>
<sequence>MLVCKDRYEINKKNSINLKRQQHQQQSDGSSSDTSTGSESIESRGHLYFRWIYDNRVSLLLWKNFKLKIRHPWRSLFWIIVPCIFSVIMVLIRSAAEQRSIDQITIFPSHSIDDDFILMGLTEKHILYAPKSNHTDGIMKKYEENTYSSTIIGFNNESELISYYLQKNSDQICCAIIFDESISYQQNSSEIGFKLRFPFIPIYLHHDFSVTRLVELTWKTAKQWPKYSKSGPRSAKNSYGGPPDYFGNGFLFVQHEISRAIANYLDPKTEEFYDKIRLFVQRYPFPPYQQSNFLFYLQIIFPLNYVLSFLSIVLELTRDVVEEKELRLKEIMKIMGLRDWMHWLSWFLYSFVWNSLFSIIITFILCLPYRGEAILGFSDPTLIFLFTMGYVCSIITFCFLMSALPKLSDKADFAVTISAAIFFLIFLPYYFIYMNYDDLPFVCKMICAIFFNINMPFGLMMITRWENNRIGLQWSNIWERIQPDDPMTFGHILIMFVIDSSLQLLLAIYLDSVLPGKYGIGKKWLFFLDRSFWIPKINAHSNDRNSTSSKFSNVFGAGNDHSNFSKGIQIVNLYKSFDNGRTKVVKKLRLNLQSNQITVLLGHNGAGKTTLMSMLCGLIPPTSGSVYMDGHSLLRDKEIVRRNLGVCPQFDVLFHHLTVEEHLWFYCKIKQIDDRLIDKEIDAMINKLDLNSKRRQLAGTLSGGMRRKLSVGIALTGGSKFVLLDEATSGMDISARRFIWDLLINEKINRTILFSTHFMEEADVLGDKIAIMQQGKLQCFGSPYQLRKDFQIGYLLKISTDKAADKQEIVDLVEKHVEKAKVLIATSNEITFSLLDNQSSKFEQLFLTIEEDRQRLRVIDFGISVSTIEEIFLRANKCQLENIESIDFKRSKNLLDTINNDFLEKSSAIQHLRQIFLSQWSKKLIFLRRNRFLIFAHFFLPALILIMGIISGTSVVHNLIKSPSLLLNLSPYKKAFVNCFVDRDDLELQTLSNLYQQTFDHLLNVVIENVTQSDIGFEVFDYLSHKLYSNHGHVIPYHLISSLFTKIPDEDLINVTALFNNQAYHTSAISIAAIDQTFLRYSLDRNDFKLSIWNEPLPIKKSDTMNAKEFDSVFQTHIISCLLISFCFLMASFSLMLVMETSSNFKFIQQISGLKIYQYWLANFVLDYCLYTISILILAFSLYIFKLEAFFSFKRQALLILMLLLNGLFLLPFIYLLSKSFRDQYTAYVQIGLILFVSGFSTFITVLLLRIGEFNLVVISDLLDLIFTFISPIYTATMSIFSIYENYIGLNVCFSSINVMNMTIDIQNLCQSRSFERIPSQIIHCCKNHCKQNCFRFNEDYLSWESPGIGKYIIASLVLSAILWLFLIIVEGRIGKFLMGLIQISGWYNKLSLKKQIARHNTSSKRKCFRDSDVLEEEKKISNNYLEMLPNYAMIVKNVSKNYGRSAAVRNISFAVERAECFGMLGENGAGKTTTFKMITGATKMTKGDIWVDRWNTKDNMDKVFQDIGYCPQFDGLINELSGREILRIICRIRGIREKMIENQIDHLSELLQLDKFIDRIVEEYSGGTKRKLSFAIAIAGNPSITFLDEPTTGIDPVSRRALWNAIRLVRSGGSSLVLTSHSMEECEALCNRLVIMVSGKIRCIGSPLHLKYKYGNGHIIQIKLSTKNPYIRNAEIDNKDWDGSENDEISKTKQRMLNACKEIALHRFMDKNFPCRFESKMENIFTYRIVSNEISLSTMFGKIETAKQRLQIEHYSINQPSLEKIFLSFVQTKFTRKQSSTAKSENILINLCPKMNQINQSY</sequence>
<evidence type="ECO:0000256" key="7">
    <source>
        <dbReference type="ARBA" id="ARBA00022989"/>
    </source>
</evidence>
<feature type="transmembrane region" description="Helical" evidence="10">
    <location>
        <begin position="382"/>
        <end position="401"/>
    </location>
</feature>
<dbReference type="FunFam" id="3.40.50.300:FF:002470">
    <property type="entry name" value="ABC transporter, putative"/>
    <property type="match status" value="1"/>
</dbReference>
<keyword evidence="5" id="KW-0547">Nucleotide-binding</keyword>